<evidence type="ECO:0000256" key="4">
    <source>
        <dbReference type="ARBA" id="ARBA00004123"/>
    </source>
</evidence>
<dbReference type="InterPro" id="IPR013083">
    <property type="entry name" value="Znf_RING/FYVE/PHD"/>
</dbReference>
<comment type="catalytic activity">
    <reaction evidence="2">
        <text>[protein]-peptidylproline (omega=180) = [protein]-peptidylproline (omega=0)</text>
        <dbReference type="Rhea" id="RHEA:16237"/>
        <dbReference type="Rhea" id="RHEA-COMP:10747"/>
        <dbReference type="Rhea" id="RHEA-COMP:10748"/>
        <dbReference type="ChEBI" id="CHEBI:83833"/>
        <dbReference type="ChEBI" id="CHEBI:83834"/>
        <dbReference type="EC" id="5.2.1.8"/>
    </reaction>
</comment>
<comment type="similarity">
    <text evidence="6">Belongs to the cyclophilin-type PPIase family. PPIL2 subfamily.</text>
</comment>
<dbReference type="Proteomes" id="UP000620104">
    <property type="component" value="Unassembled WGS sequence"/>
</dbReference>
<keyword evidence="8" id="KW-0833">Ubl conjugation pathway</keyword>
<evidence type="ECO:0008006" key="17">
    <source>
        <dbReference type="Google" id="ProtNLM"/>
    </source>
</evidence>
<dbReference type="FunFam" id="2.40.100.10:FF:000014">
    <property type="entry name" value="Peptidyl-prolyl cis-trans isomerase cyp65"/>
    <property type="match status" value="1"/>
</dbReference>
<dbReference type="PROSITE" id="PS00170">
    <property type="entry name" value="CSA_PPIASE_1"/>
    <property type="match status" value="1"/>
</dbReference>
<dbReference type="PROSITE" id="PS50072">
    <property type="entry name" value="CSA_PPIASE_2"/>
    <property type="match status" value="1"/>
</dbReference>
<keyword evidence="11" id="KW-0539">Nucleus</keyword>
<comment type="pathway">
    <text evidence="5">Protein modification; protein ubiquitination.</text>
</comment>
<dbReference type="InterPro" id="IPR020892">
    <property type="entry name" value="Cyclophilin-type_PPIase_CS"/>
</dbReference>
<dbReference type="GO" id="GO:0071013">
    <property type="term" value="C:catalytic step 2 spliceosome"/>
    <property type="evidence" value="ECO:0007669"/>
    <property type="project" value="TreeGrafter"/>
</dbReference>
<comment type="subcellular location">
    <subcellularLocation>
        <location evidence="4">Nucleus</location>
    </subcellularLocation>
</comment>
<dbReference type="Gene3D" id="3.30.40.10">
    <property type="entry name" value="Zinc/RING finger domain, C3HC4 (zinc finger)"/>
    <property type="match status" value="1"/>
</dbReference>
<evidence type="ECO:0000256" key="2">
    <source>
        <dbReference type="ARBA" id="ARBA00000971"/>
    </source>
</evidence>
<evidence type="ECO:0000256" key="6">
    <source>
        <dbReference type="ARBA" id="ARBA00007930"/>
    </source>
</evidence>
<dbReference type="PANTHER" id="PTHR45625">
    <property type="entry name" value="PEPTIDYL-PROLYL CIS-TRANS ISOMERASE-RELATED"/>
    <property type="match status" value="1"/>
</dbReference>
<dbReference type="GO" id="GO:0003755">
    <property type="term" value="F:peptidyl-prolyl cis-trans isomerase activity"/>
    <property type="evidence" value="ECO:0007669"/>
    <property type="project" value="UniProtKB-KW"/>
</dbReference>
<comment type="catalytic activity">
    <reaction evidence="1">
        <text>S-ubiquitinyl-[E2 ubiquitin-conjugating enzyme]-L-cysteine + [acceptor protein]-L-lysine = [E2 ubiquitin-conjugating enzyme]-L-cysteine + N(6)-ubiquitinyl-[acceptor protein]-L-lysine.</text>
        <dbReference type="EC" id="2.3.2.27"/>
    </reaction>
</comment>
<dbReference type="Pfam" id="PF00160">
    <property type="entry name" value="Pro_isomerase"/>
    <property type="match status" value="1"/>
</dbReference>
<dbReference type="Gene3D" id="2.40.100.10">
    <property type="entry name" value="Cyclophilin-like"/>
    <property type="match status" value="1"/>
</dbReference>
<dbReference type="OrthoDB" id="407558at2759"/>
<dbReference type="InterPro" id="IPR002130">
    <property type="entry name" value="Cyclophilin-type_PPIase_dom"/>
</dbReference>
<dbReference type="GO" id="GO:0006457">
    <property type="term" value="P:protein folding"/>
    <property type="evidence" value="ECO:0007669"/>
    <property type="project" value="InterPro"/>
</dbReference>
<keyword evidence="16" id="KW-1185">Reference proteome</keyword>
<dbReference type="InterPro" id="IPR026951">
    <property type="entry name" value="PPIL2_U-box_dom"/>
</dbReference>
<dbReference type="CDD" id="cd16663">
    <property type="entry name" value="RING-Ubox_PPIL2"/>
    <property type="match status" value="1"/>
</dbReference>
<gene>
    <name evidence="15" type="ORF">NliqN6_6031</name>
</gene>
<evidence type="ECO:0000313" key="15">
    <source>
        <dbReference type="EMBL" id="GHJ89629.1"/>
    </source>
</evidence>
<dbReference type="PANTHER" id="PTHR45625:SF1">
    <property type="entry name" value="RING-TYPE E3 UBIQUITIN-PROTEIN LIGASE PPIL2"/>
    <property type="match status" value="1"/>
</dbReference>
<evidence type="ECO:0000256" key="3">
    <source>
        <dbReference type="ARBA" id="ARBA00003697"/>
    </source>
</evidence>
<dbReference type="SMART" id="SM00504">
    <property type="entry name" value="Ubox"/>
    <property type="match status" value="1"/>
</dbReference>
<dbReference type="PRINTS" id="PR00153">
    <property type="entry name" value="CSAPPISMRASE"/>
</dbReference>
<feature type="region of interest" description="Disordered" evidence="12">
    <location>
        <begin position="561"/>
        <end position="582"/>
    </location>
</feature>
<dbReference type="InterPro" id="IPR029000">
    <property type="entry name" value="Cyclophilin-like_dom_sf"/>
</dbReference>
<evidence type="ECO:0000313" key="16">
    <source>
        <dbReference type="Proteomes" id="UP000620104"/>
    </source>
</evidence>
<evidence type="ECO:0000256" key="12">
    <source>
        <dbReference type="SAM" id="MobiDB-lite"/>
    </source>
</evidence>
<keyword evidence="9" id="KW-0697">Rotamase</keyword>
<feature type="region of interest" description="Disordered" evidence="12">
    <location>
        <begin position="495"/>
        <end position="533"/>
    </location>
</feature>
<evidence type="ECO:0000259" key="13">
    <source>
        <dbReference type="PROSITE" id="PS50072"/>
    </source>
</evidence>
<dbReference type="PROSITE" id="PS51698">
    <property type="entry name" value="U_BOX"/>
    <property type="match status" value="1"/>
</dbReference>
<organism evidence="15 16">
    <name type="scientific">Naganishia liquefaciens</name>
    <dbReference type="NCBI Taxonomy" id="104408"/>
    <lineage>
        <taxon>Eukaryota</taxon>
        <taxon>Fungi</taxon>
        <taxon>Dikarya</taxon>
        <taxon>Basidiomycota</taxon>
        <taxon>Agaricomycotina</taxon>
        <taxon>Tremellomycetes</taxon>
        <taxon>Filobasidiales</taxon>
        <taxon>Filobasidiaceae</taxon>
        <taxon>Naganishia</taxon>
    </lineage>
</organism>
<dbReference type="AlphaFoldDB" id="A0A8H3U0P4"/>
<accession>A0A8H3U0P4</accession>
<reference evidence="15" key="1">
    <citation type="submission" date="2020-07" db="EMBL/GenBank/DDBJ databases">
        <title>Draft Genome Sequence of a Deep-Sea Yeast, Naganishia (Cryptococcus) liquefaciens strain N6.</title>
        <authorList>
            <person name="Han Y.W."/>
            <person name="Kajitani R."/>
            <person name="Morimoto H."/>
            <person name="Parhat M."/>
            <person name="Tsubouchi H."/>
            <person name="Bakenova O."/>
            <person name="Ogata M."/>
            <person name="Argunhan B."/>
            <person name="Aoki R."/>
            <person name="Kajiwara S."/>
            <person name="Itoh T."/>
            <person name="Iwasaki H."/>
        </authorList>
    </citation>
    <scope>NUCLEOTIDE SEQUENCE</scope>
    <source>
        <strain evidence="15">N6</strain>
    </source>
</reference>
<comment type="caution">
    <text evidence="15">The sequence shown here is derived from an EMBL/GenBank/DDBJ whole genome shotgun (WGS) entry which is preliminary data.</text>
</comment>
<dbReference type="GO" id="GO:0000209">
    <property type="term" value="P:protein polyubiquitination"/>
    <property type="evidence" value="ECO:0007669"/>
    <property type="project" value="TreeGrafter"/>
</dbReference>
<evidence type="ECO:0000256" key="10">
    <source>
        <dbReference type="ARBA" id="ARBA00023235"/>
    </source>
</evidence>
<evidence type="ECO:0000256" key="7">
    <source>
        <dbReference type="ARBA" id="ARBA00022679"/>
    </source>
</evidence>
<dbReference type="InterPro" id="IPR044666">
    <property type="entry name" value="Cyclophilin_A-like"/>
</dbReference>
<feature type="domain" description="U-box" evidence="14">
    <location>
        <begin position="36"/>
        <end position="118"/>
    </location>
</feature>
<feature type="domain" description="PPIase cyclophilin-type" evidence="13">
    <location>
        <begin position="318"/>
        <end position="468"/>
    </location>
</feature>
<protein>
    <recommendedName>
        <fullName evidence="17">Peptidylprolyl isomerase</fullName>
    </recommendedName>
</protein>
<evidence type="ECO:0000259" key="14">
    <source>
        <dbReference type="PROSITE" id="PS51698"/>
    </source>
</evidence>
<name>A0A8H3U0P4_9TREE</name>
<evidence type="ECO:0000256" key="11">
    <source>
        <dbReference type="ARBA" id="ARBA00023242"/>
    </source>
</evidence>
<evidence type="ECO:0000256" key="5">
    <source>
        <dbReference type="ARBA" id="ARBA00004906"/>
    </source>
</evidence>
<dbReference type="GO" id="GO:0061630">
    <property type="term" value="F:ubiquitin protein ligase activity"/>
    <property type="evidence" value="ECO:0007669"/>
    <property type="project" value="UniProtKB-EC"/>
</dbReference>
<keyword evidence="10" id="KW-0413">Isomerase</keyword>
<dbReference type="SUPFAM" id="SSF50891">
    <property type="entry name" value="Cyclophilin-like"/>
    <property type="match status" value="1"/>
</dbReference>
<dbReference type="SUPFAM" id="SSF57850">
    <property type="entry name" value="RING/U-box"/>
    <property type="match status" value="1"/>
</dbReference>
<evidence type="ECO:0000256" key="9">
    <source>
        <dbReference type="ARBA" id="ARBA00023110"/>
    </source>
</evidence>
<feature type="compositionally biased region" description="Basic and acidic residues" evidence="12">
    <location>
        <begin position="516"/>
        <end position="527"/>
    </location>
</feature>
<comment type="function">
    <text evidence="3">May catalyze the cis-trans isomerization of proline imidic peptide bonds in oligopeptides thereby assisting the folding of proteins. May also function as a chaperone, playing a role in intracellular transport of proteins. May also have a protein ubiquitin ligase activity acting as an E3 ubiquitin protein ligase or as a ubiquitin-ubiquitin ligase promoting elongation of ubiquitin chains on proteins.</text>
</comment>
<keyword evidence="7" id="KW-0808">Transferase</keyword>
<proteinExistence type="inferred from homology"/>
<dbReference type="InterPro" id="IPR003613">
    <property type="entry name" value="Ubox_domain"/>
</dbReference>
<evidence type="ECO:0000256" key="8">
    <source>
        <dbReference type="ARBA" id="ARBA00022786"/>
    </source>
</evidence>
<evidence type="ECO:0000256" key="1">
    <source>
        <dbReference type="ARBA" id="ARBA00000900"/>
    </source>
</evidence>
<sequence length="582" mass="64324">MGKAKNNRLYVTHTEHAEGLSAGSVGKRVTHNLGFQRLPFDCCALSLQPFVNPVAAITESTDGSPPRADVFDLLNIVPYIRKYKTNPVTGAPLETTDLIKLNFHRNPEGSLADWVTYKPFSQHTHIVFLRNTGNVYDMSSLQMLAIKTKTMRDLVTEEPFTRKDIITIQDPENLGARDLKNYDYIKSEKRVEEEDQALNPLKGINVDAAGGASKVLRMVAEKSKQAAALEKEKQDVSKDVDDAPKEGVVVERKKSHNIYNASNFSTGQAAASLTSTALAPTTKNDKALFDEEEYMFDEMSKYTKEKERLRAKGYATIQTTLGNLNIELHGDRAPKTVYNWIKLAKQGYYDNTIFHRLIPGFMIQGGDPTGTGSGGTSFWGSNFRDETDIKGAYKHDSRGVLSMANRGPDTNGSQFFFTFRATPHLNGKHTVFGKLIDSDTVLSAMESLPSHKGTDRPLEDVKILGITVVQDPFEIYDERLKAKLARQDQSEEALAQRAAKKAKREQDRTTWLGTNLEDRDAKRKRGEEEEVSVGKYLSAQKNTAAGGKAAGFGGVGLTGGYSIGGQEKKQKKAGGFGDFSGW</sequence>
<dbReference type="EMBL" id="BLZA01000049">
    <property type="protein sequence ID" value="GHJ89629.1"/>
    <property type="molecule type" value="Genomic_DNA"/>
</dbReference>
<dbReference type="FunFam" id="3.30.40.10:FF:000079">
    <property type="entry name" value="Peptidyl-prolyl cis-trans isomerase 2"/>
    <property type="match status" value="1"/>
</dbReference>